<dbReference type="GeneID" id="1019670"/>
<sequence>MCLSNNPAYALAVPADTLAVNPNSTLPAQLAIVEHTTLGAVVAVHTPDARTGHHLYIRSSVTAESEVHTGTATPVELVF</sequence>
<proteinExistence type="predicted"/>
<dbReference type="BioCyc" id="CORYNE:G18NG-11298-MONOMER"/>
<dbReference type="OrthoDB" id="9896654at2"/>
<gene>
    <name evidence="1" type="ordered locus">Cgl1706</name>
</gene>
<keyword evidence="2" id="KW-1185">Reference proteome</keyword>
<dbReference type="STRING" id="196627.cg1921"/>
<accession>Q8NPV5</accession>
<dbReference type="AlphaFoldDB" id="Q8NPV5"/>
<evidence type="ECO:0000313" key="2">
    <source>
        <dbReference type="Proteomes" id="UP000000582"/>
    </source>
</evidence>
<dbReference type="Proteomes" id="UP000000582">
    <property type="component" value="Chromosome"/>
</dbReference>
<dbReference type="HOGENOM" id="CLU_2600085_0_0_11"/>
<evidence type="ECO:0000313" key="1">
    <source>
        <dbReference type="EMBL" id="BAB99099.1"/>
    </source>
</evidence>
<dbReference type="EMBL" id="BA000036">
    <property type="protein sequence ID" value="BAB99099.1"/>
    <property type="molecule type" value="Genomic_DNA"/>
</dbReference>
<accession>Q6M4S1</accession>
<dbReference type="PATRIC" id="fig|196627.13.peg.1663"/>
<protein>
    <submittedName>
        <fullName evidence="1">Uncharacterized protein</fullName>
    </submittedName>
</protein>
<dbReference type="RefSeq" id="WP_011014555.1">
    <property type="nucleotide sequence ID" value="NC_003450.3"/>
</dbReference>
<dbReference type="KEGG" id="cgb:cg1921"/>
<dbReference type="KEGG" id="cgl:Cgl1706"/>
<name>Q8NPV5_CORGL</name>
<organism evidence="1 2">
    <name type="scientific">Corynebacterium glutamicum (strain ATCC 13032 / DSM 20300 / JCM 1318 / BCRC 11384 / CCUG 27702 / LMG 3730 / NBRC 12168 / NCIMB 10025 / NRRL B-2784 / 534)</name>
    <dbReference type="NCBI Taxonomy" id="196627"/>
    <lineage>
        <taxon>Bacteria</taxon>
        <taxon>Bacillati</taxon>
        <taxon>Actinomycetota</taxon>
        <taxon>Actinomycetes</taxon>
        <taxon>Mycobacteriales</taxon>
        <taxon>Corynebacteriaceae</taxon>
        <taxon>Corynebacterium</taxon>
    </lineage>
</organism>
<reference evidence="2" key="1">
    <citation type="journal article" date="2003" name="Appl. Microbiol. Biotechnol.">
        <title>The Corynebacterium glutamicum genome: features and impacts on biotechnological processes.</title>
        <authorList>
            <person name="Ikeda M."/>
            <person name="Nakagawa S."/>
        </authorList>
    </citation>
    <scope>NUCLEOTIDE SEQUENCE [LARGE SCALE GENOMIC DNA]</scope>
    <source>
        <strain evidence="2">ATCC 13032 / DSM 20300 / BCRC 11384 / JCM 1318 / LMG 3730 / NCIMB 10025</strain>
    </source>
</reference>